<comment type="caution">
    <text evidence="1">The sequence shown here is derived from an EMBL/GenBank/DDBJ whole genome shotgun (WGS) entry which is preliminary data.</text>
</comment>
<accession>A0A3P1SEN7</accession>
<gene>
    <name evidence="1" type="ORF">EII11_04155</name>
</gene>
<dbReference type="OrthoDB" id="3171021at2"/>
<organism evidence="1 2">
    <name type="scientific">Schaalia canis</name>
    <dbReference type="NCBI Taxonomy" id="100469"/>
    <lineage>
        <taxon>Bacteria</taxon>
        <taxon>Bacillati</taxon>
        <taxon>Actinomycetota</taxon>
        <taxon>Actinomycetes</taxon>
        <taxon>Actinomycetales</taxon>
        <taxon>Actinomycetaceae</taxon>
        <taxon>Schaalia</taxon>
    </lineage>
</organism>
<dbReference type="Pfam" id="PF13692">
    <property type="entry name" value="Glyco_trans_1_4"/>
    <property type="match status" value="1"/>
</dbReference>
<dbReference type="Gene3D" id="3.40.50.2000">
    <property type="entry name" value="Glycogen Phosphorylase B"/>
    <property type="match status" value="2"/>
</dbReference>
<proteinExistence type="predicted"/>
<keyword evidence="1" id="KW-0808">Transferase</keyword>
<reference evidence="1 2" key="1">
    <citation type="submission" date="2018-11" db="EMBL/GenBank/DDBJ databases">
        <title>Genomes From Bacteria Associated with the Canine Oral Cavity: a Test Case for Automated Genome-Based Taxonomic Assignment.</title>
        <authorList>
            <person name="Coil D.A."/>
            <person name="Jospin G."/>
            <person name="Darling A.E."/>
            <person name="Wallis C."/>
            <person name="Davis I.J."/>
            <person name="Harris S."/>
            <person name="Eisen J.A."/>
            <person name="Holcombe L.J."/>
            <person name="O'Flynn C."/>
        </authorList>
    </citation>
    <scope>NUCLEOTIDE SEQUENCE [LARGE SCALE GENOMIC DNA]</scope>
    <source>
        <strain evidence="1 2">OH770</strain>
    </source>
</reference>
<sequence length="406" mass="43886">MIAEGALQTRHDQGRRPRVLYVTAWLPTPASLTTGIFVERDIRALTRIADIHVIHLLAPHLAAKAHLHETWQEAGQTITVERVLTTPSHPLSLLSAGRRIRRRFAQVDLLHTATPPALLALGATHVPIPWVHTDHWSGYADVPLPVRLGENLPAEFSPAQEASSPSVGKRLTLRMLGSMMRRVDVLVGVSATLSAQMAHLSAREVTTVPNIVDMALCEPRPHTDPWAHTRPLRIISVANAVEGKRPLLAVAACAELIARGRPVELTWVGEGPLLPSMRASAERAGVPIYTPGACPPTQVRELLADSDLFLLPTAWETFCLAAAEALSAGRPVVMGDQGGQRAFVHPPSGVLVSGEDPASYADAVEAVLRATAGLSAAEIGQDIRQRYSPEAFTECYNQIYSPLLSR</sequence>
<evidence type="ECO:0000313" key="2">
    <source>
        <dbReference type="Proteomes" id="UP000280444"/>
    </source>
</evidence>
<evidence type="ECO:0000313" key="1">
    <source>
        <dbReference type="EMBL" id="RRC95479.1"/>
    </source>
</evidence>
<dbReference type="EMBL" id="RQZF01000003">
    <property type="protein sequence ID" value="RRC95479.1"/>
    <property type="molecule type" value="Genomic_DNA"/>
</dbReference>
<dbReference type="PANTHER" id="PTHR12526">
    <property type="entry name" value="GLYCOSYLTRANSFERASE"/>
    <property type="match status" value="1"/>
</dbReference>
<dbReference type="GO" id="GO:0016740">
    <property type="term" value="F:transferase activity"/>
    <property type="evidence" value="ECO:0007669"/>
    <property type="project" value="UniProtKB-KW"/>
</dbReference>
<dbReference type="PANTHER" id="PTHR12526:SF637">
    <property type="entry name" value="GLYCOSYLTRANSFERASE EPSF-RELATED"/>
    <property type="match status" value="1"/>
</dbReference>
<keyword evidence="2" id="KW-1185">Reference proteome</keyword>
<dbReference type="RefSeq" id="WP_124869045.1">
    <property type="nucleotide sequence ID" value="NZ_RQZF01000003.1"/>
</dbReference>
<dbReference type="AlphaFoldDB" id="A0A3P1SEN7"/>
<dbReference type="SUPFAM" id="SSF53756">
    <property type="entry name" value="UDP-Glycosyltransferase/glycogen phosphorylase"/>
    <property type="match status" value="1"/>
</dbReference>
<name>A0A3P1SEN7_9ACTO</name>
<dbReference type="Proteomes" id="UP000280444">
    <property type="component" value="Unassembled WGS sequence"/>
</dbReference>
<protein>
    <submittedName>
        <fullName evidence="1">Glycosyltransferase</fullName>
    </submittedName>
</protein>